<evidence type="ECO:0000313" key="2">
    <source>
        <dbReference type="EMBL" id="KAK5200878.1"/>
    </source>
</evidence>
<feature type="compositionally biased region" description="Polar residues" evidence="1">
    <location>
        <begin position="153"/>
        <end position="173"/>
    </location>
</feature>
<comment type="caution">
    <text evidence="2">The sequence shown here is derived from an EMBL/GenBank/DDBJ whole genome shotgun (WGS) entry which is preliminary data.</text>
</comment>
<evidence type="ECO:0000256" key="1">
    <source>
        <dbReference type="SAM" id="MobiDB-lite"/>
    </source>
</evidence>
<proteinExistence type="predicted"/>
<gene>
    <name evidence="2" type="ORF">LTR16_004583</name>
</gene>
<feature type="region of interest" description="Disordered" evidence="1">
    <location>
        <begin position="241"/>
        <end position="266"/>
    </location>
</feature>
<organism evidence="2 3">
    <name type="scientific">Cryomyces antarcticus</name>
    <dbReference type="NCBI Taxonomy" id="329879"/>
    <lineage>
        <taxon>Eukaryota</taxon>
        <taxon>Fungi</taxon>
        <taxon>Dikarya</taxon>
        <taxon>Ascomycota</taxon>
        <taxon>Pezizomycotina</taxon>
        <taxon>Dothideomycetes</taxon>
        <taxon>Dothideomycetes incertae sedis</taxon>
        <taxon>Cryomyces</taxon>
    </lineage>
</organism>
<name>A0ABR0LN04_9PEZI</name>
<accession>A0ABR0LN04</accession>
<keyword evidence="3" id="KW-1185">Reference proteome</keyword>
<feature type="non-terminal residue" evidence="2">
    <location>
        <position position="295"/>
    </location>
</feature>
<sequence length="295" mass="32388">MTTVSMNCISFYQPPTSTALYRDNCKASSYRKGRSIRAASSKPSETIQCNVADWEIDCVDNDETDDDLPALEEILQRPSHRHISITELPDPQRIRYPHKATLNAKSSSMPHDQVQPKLGNDWGDSQGRPVLEDDEPESTATVAKADSVDVSAGNATQNTGPSDILTNLDQTLKPSKPADPSDPTRWYDVGDECFICDEPTSGPTLAEAIRQTYTTTQDKLLHHSSQPSQDQDRSGRITRYASEEPVAPQSLLKSLGEDGEGWSGNITEMERELMQALQVQALKLQAAAAQEIAAT</sequence>
<feature type="region of interest" description="Disordered" evidence="1">
    <location>
        <begin position="217"/>
        <end position="236"/>
    </location>
</feature>
<reference evidence="2 3" key="1">
    <citation type="submission" date="2023-08" db="EMBL/GenBank/DDBJ databases">
        <title>Black Yeasts Isolated from many extreme environments.</title>
        <authorList>
            <person name="Coleine C."/>
            <person name="Stajich J.E."/>
            <person name="Selbmann L."/>
        </authorList>
    </citation>
    <scope>NUCLEOTIDE SEQUENCE [LARGE SCALE GENOMIC DNA]</scope>
    <source>
        <strain evidence="2 3">CCFEE 536</strain>
    </source>
</reference>
<dbReference type="EMBL" id="JAVRRA010017035">
    <property type="protein sequence ID" value="KAK5200878.1"/>
    <property type="molecule type" value="Genomic_DNA"/>
</dbReference>
<evidence type="ECO:0000313" key="3">
    <source>
        <dbReference type="Proteomes" id="UP001357485"/>
    </source>
</evidence>
<protein>
    <submittedName>
        <fullName evidence="2">Uncharacterized protein</fullName>
    </submittedName>
</protein>
<dbReference type="Proteomes" id="UP001357485">
    <property type="component" value="Unassembled WGS sequence"/>
</dbReference>
<feature type="compositionally biased region" description="Polar residues" evidence="1">
    <location>
        <begin position="217"/>
        <end position="229"/>
    </location>
</feature>
<feature type="region of interest" description="Disordered" evidence="1">
    <location>
        <begin position="102"/>
        <end position="185"/>
    </location>
</feature>